<organism evidence="1 2">
    <name type="scientific">Opisthorchis viverrini</name>
    <name type="common">Southeast Asian liver fluke</name>
    <dbReference type="NCBI Taxonomy" id="6198"/>
    <lineage>
        <taxon>Eukaryota</taxon>
        <taxon>Metazoa</taxon>
        <taxon>Spiralia</taxon>
        <taxon>Lophotrochozoa</taxon>
        <taxon>Platyhelminthes</taxon>
        <taxon>Trematoda</taxon>
        <taxon>Digenea</taxon>
        <taxon>Opisthorchiida</taxon>
        <taxon>Opisthorchiata</taxon>
        <taxon>Opisthorchiidae</taxon>
        <taxon>Opisthorchis</taxon>
    </lineage>
</organism>
<gene>
    <name evidence="1" type="ORF">T265_06706</name>
</gene>
<evidence type="ECO:0000313" key="1">
    <source>
        <dbReference type="EMBL" id="KER25955.1"/>
    </source>
</evidence>
<evidence type="ECO:0000313" key="2">
    <source>
        <dbReference type="Proteomes" id="UP000054324"/>
    </source>
</evidence>
<reference evidence="1 2" key="1">
    <citation type="submission" date="2013-11" db="EMBL/GenBank/DDBJ databases">
        <title>Opisthorchis viverrini - life in the bile duct.</title>
        <authorList>
            <person name="Young N.D."/>
            <person name="Nagarajan N."/>
            <person name="Lin S.J."/>
            <person name="Korhonen P.K."/>
            <person name="Jex A.R."/>
            <person name="Hall R.S."/>
            <person name="Safavi-Hemami H."/>
            <person name="Kaewkong W."/>
            <person name="Bertrand D."/>
            <person name="Gao S."/>
            <person name="Seet Q."/>
            <person name="Wongkham S."/>
            <person name="Teh B.T."/>
            <person name="Wongkham C."/>
            <person name="Intapan P.M."/>
            <person name="Maleewong W."/>
            <person name="Yang X."/>
            <person name="Hu M."/>
            <person name="Wang Z."/>
            <person name="Hofmann A."/>
            <person name="Sternberg P.W."/>
            <person name="Tan P."/>
            <person name="Wang J."/>
            <person name="Gasser R.B."/>
        </authorList>
    </citation>
    <scope>NUCLEOTIDE SEQUENCE [LARGE SCALE GENOMIC DNA]</scope>
</reference>
<protein>
    <submittedName>
        <fullName evidence="1">Uncharacterized protein</fullName>
    </submittedName>
</protein>
<dbReference type="OrthoDB" id="10380358at2759"/>
<name>A0A074ZRH3_OPIVI</name>
<keyword evidence="2" id="KW-1185">Reference proteome</keyword>
<dbReference type="GeneID" id="20320885"/>
<dbReference type="CTD" id="20320885"/>
<dbReference type="EMBL" id="KL596761">
    <property type="protein sequence ID" value="KER25955.1"/>
    <property type="molecule type" value="Genomic_DNA"/>
</dbReference>
<dbReference type="KEGG" id="ovi:T265_06706"/>
<dbReference type="Proteomes" id="UP000054324">
    <property type="component" value="Unassembled WGS sequence"/>
</dbReference>
<dbReference type="RefSeq" id="XP_009170304.1">
    <property type="nucleotide sequence ID" value="XM_009172040.1"/>
</dbReference>
<sequence>MATGAIDNGSVTHRDAVRLITRLDWSSRLIDAIMEEQHAGPRNVDVSFQASDIITEVGEYFLIEQNLLTLFDQWQAVHLISTN</sequence>
<accession>A0A074ZRH3</accession>
<proteinExistence type="predicted"/>
<dbReference type="AlphaFoldDB" id="A0A074ZRH3"/>